<evidence type="ECO:0000259" key="2">
    <source>
        <dbReference type="Pfam" id="PF24222"/>
    </source>
</evidence>
<evidence type="ECO:0000256" key="1">
    <source>
        <dbReference type="SAM" id="SignalP"/>
    </source>
</evidence>
<feature type="domain" description="Fimbrial adhesin MrpH N-terminal" evidence="2">
    <location>
        <begin position="22"/>
        <end position="167"/>
    </location>
</feature>
<accession>A0AAT9EAL7</accession>
<name>A0AAT9EAL7_SERMA</name>
<feature type="domain" description="Fimbrial adhesin MrpH C-terminal" evidence="3">
    <location>
        <begin position="169"/>
        <end position="281"/>
    </location>
</feature>
<keyword evidence="1" id="KW-0732">Signal</keyword>
<dbReference type="InterPro" id="IPR036937">
    <property type="entry name" value="Adhesion_dom_fimbrial_sf"/>
</dbReference>
<dbReference type="GO" id="GO:0007155">
    <property type="term" value="P:cell adhesion"/>
    <property type="evidence" value="ECO:0007669"/>
    <property type="project" value="InterPro"/>
</dbReference>
<dbReference type="Pfam" id="PF24222">
    <property type="entry name" value="MrpH_N"/>
    <property type="match status" value="1"/>
</dbReference>
<evidence type="ECO:0000313" key="4">
    <source>
        <dbReference type="EMBL" id="BAO34582.1"/>
    </source>
</evidence>
<proteinExistence type="predicted"/>
<dbReference type="GO" id="GO:0009289">
    <property type="term" value="C:pilus"/>
    <property type="evidence" value="ECO:0007669"/>
    <property type="project" value="InterPro"/>
</dbReference>
<dbReference type="AlphaFoldDB" id="A0AAT9EAL7"/>
<feature type="chain" id="PRO_5043803894" evidence="1">
    <location>
        <begin position="23"/>
        <end position="281"/>
    </location>
</feature>
<organism evidence="4">
    <name type="scientific">Serratia marcescens SM39</name>
    <dbReference type="NCBI Taxonomy" id="1334564"/>
    <lineage>
        <taxon>Bacteria</taxon>
        <taxon>Pseudomonadati</taxon>
        <taxon>Pseudomonadota</taxon>
        <taxon>Gammaproteobacteria</taxon>
        <taxon>Enterobacterales</taxon>
        <taxon>Yersiniaceae</taxon>
        <taxon>Serratia</taxon>
    </lineage>
</organism>
<dbReference type="KEGG" id="smar:SM39_2587"/>
<dbReference type="Gene3D" id="2.60.40.1090">
    <property type="entry name" value="Fimbrial-type adhesion domain"/>
    <property type="match status" value="1"/>
</dbReference>
<dbReference type="EMBL" id="AP013063">
    <property type="protein sequence ID" value="BAO34582.1"/>
    <property type="molecule type" value="Genomic_DNA"/>
</dbReference>
<evidence type="ECO:0000259" key="3">
    <source>
        <dbReference type="Pfam" id="PF24223"/>
    </source>
</evidence>
<reference evidence="4" key="1">
    <citation type="journal article" date="2014" name="Genome Biol. Evol.">
        <title>Genome evolution and plasticity of Serratia marcescens, an important multidrug-resistant nosocomial pathogen.</title>
        <authorList>
            <person name="Iguchi A."/>
            <person name="Nagaya Y."/>
            <person name="Pradel E."/>
            <person name="Ooka T."/>
            <person name="Ogura Y."/>
            <person name="Katsura K."/>
            <person name="Kurokawa K."/>
            <person name="Oshima K."/>
            <person name="Hattori M."/>
            <person name="Parkhill J."/>
            <person name="Sebaihia M."/>
            <person name="Coulthurst S.J."/>
            <person name="Gotoh N."/>
            <person name="Thomson N.R."/>
            <person name="Ewbank J.J."/>
            <person name="Hayashi T."/>
        </authorList>
    </citation>
    <scope>NUCLEOTIDE SEQUENCE</scope>
    <source>
        <strain evidence="4">SM39</strain>
    </source>
</reference>
<feature type="signal peptide" evidence="1">
    <location>
        <begin position="1"/>
        <end position="22"/>
    </location>
</feature>
<dbReference type="Pfam" id="PF24223">
    <property type="entry name" value="MrpH_C"/>
    <property type="match status" value="1"/>
</dbReference>
<sequence length="281" mass="29693">MQRAHFRWMSLLLGLAPGLCSAQIYSYVTQSTGSPSNASYKFVLESWDMDDLSPNPCYQQANCAIGINHRHTSTNTGGTSSVSPSAYVVGSTRYPQITQLATMGELSRFYQSIYPLPIQGSTSHVGESITQECVGLFYNTRSGSAVTGSNARLMPSSVCGIAPPPVGVCGIDEQQLDLNHGVLQDTELAGNTARGSLRVVCSQKMNIVMYIRTGSSGRLDLGNNSGVYSTLRINGVLGNQGYPFTADTSGITLPVTSTLGVTGTVKAGDYSGQSVAILALP</sequence>
<dbReference type="InterPro" id="IPR057009">
    <property type="entry name" value="MrpH_N"/>
</dbReference>
<dbReference type="InterPro" id="IPR057010">
    <property type="entry name" value="MrpH_C"/>
</dbReference>
<gene>
    <name evidence="4" type="ORF">SM39_2587</name>
</gene>
<protein>
    <submittedName>
        <fullName evidence="4">Fimbrial adhesin</fullName>
    </submittedName>
</protein>
<dbReference type="CDD" id="cd22566">
    <property type="entry name" value="MrpH-like"/>
    <property type="match status" value="1"/>
</dbReference>